<dbReference type="PANTHER" id="PTHR10566">
    <property type="entry name" value="CHAPERONE-ACTIVITY OF BC1 COMPLEX CABC1 -RELATED"/>
    <property type="match status" value="1"/>
</dbReference>
<feature type="domain" description="ABC1 atypical kinase-like" evidence="3">
    <location>
        <begin position="73"/>
        <end position="315"/>
    </location>
</feature>
<sequence>MKKSVQRFREIVKVLAYYGFGYLVDSKKNRAKRFPQNLRRAFEELGPTFIKIGQILSTRPDIISDAYIKELSKLQDDVPAESYDTIETIFNSEFHKTVEETFEKFNKKPLACASIAQVHEAILKDGTKVIVKIQRPNIEEKMKLDLSILYKLASLTKARFTDFIINPTEALDEISMSTKMELDFNTEAKNIEHFKELNKDVSYVTCPYIFKELSTKHILTMEKIDGFKIDNIKKLAAENYDLNDLGKKLALTYFKQVFQDGFFHGDPHPGNILLRDKQICFIDFGLMGNLSKNLKNALNDMILSVAYYDIDKIISVIMAVGIRHGYVDRNQLYEDIDYIFSSYLSASLENIKISQFLQEVFDCAKRNNISLPKDLIILVRSCVILEGVIAKISPDISILDVAIPFVKSQNNDSILKNFNVNEALLNSYLFLKNSSKLPSKIIELSNGLMRGRAKIQFNIKNIDEPISEINKMVNRVVLALIISSMIISSSLILHSNIGPKMYGMSIIGITGYGIAAILGFWLLISIIRSKKL</sequence>
<evidence type="ECO:0000256" key="1">
    <source>
        <dbReference type="ARBA" id="ARBA00009670"/>
    </source>
</evidence>
<keyword evidence="2" id="KW-1133">Transmembrane helix</keyword>
<dbReference type="RefSeq" id="WP_406787978.1">
    <property type="nucleotide sequence ID" value="NZ_JBJIAA010000010.1"/>
</dbReference>
<dbReference type="Pfam" id="PF03109">
    <property type="entry name" value="ABC1"/>
    <property type="match status" value="1"/>
</dbReference>
<accession>A0ABW8TIM2</accession>
<protein>
    <submittedName>
        <fullName evidence="4">ABC1 kinase family protein</fullName>
    </submittedName>
</protein>
<name>A0ABW8TIM2_9CLOT</name>
<dbReference type="SUPFAM" id="SSF56112">
    <property type="entry name" value="Protein kinase-like (PK-like)"/>
    <property type="match status" value="1"/>
</dbReference>
<dbReference type="Gene3D" id="1.10.510.10">
    <property type="entry name" value="Transferase(Phosphotransferase) domain 1"/>
    <property type="match status" value="1"/>
</dbReference>
<dbReference type="GO" id="GO:0016301">
    <property type="term" value="F:kinase activity"/>
    <property type="evidence" value="ECO:0007669"/>
    <property type="project" value="UniProtKB-KW"/>
</dbReference>
<comment type="caution">
    <text evidence="4">The sequence shown here is derived from an EMBL/GenBank/DDBJ whole genome shotgun (WGS) entry which is preliminary data.</text>
</comment>
<evidence type="ECO:0000256" key="2">
    <source>
        <dbReference type="SAM" id="Phobius"/>
    </source>
</evidence>
<dbReference type="InterPro" id="IPR011009">
    <property type="entry name" value="Kinase-like_dom_sf"/>
</dbReference>
<evidence type="ECO:0000313" key="4">
    <source>
        <dbReference type="EMBL" id="MFL0251318.1"/>
    </source>
</evidence>
<keyword evidence="2" id="KW-0812">Transmembrane</keyword>
<evidence type="ECO:0000259" key="3">
    <source>
        <dbReference type="Pfam" id="PF03109"/>
    </source>
</evidence>
<dbReference type="InterPro" id="IPR050154">
    <property type="entry name" value="UbiB_kinase"/>
</dbReference>
<keyword evidence="4" id="KW-0418">Kinase</keyword>
<organism evidence="4 5">
    <name type="scientific">Clostridium neuense</name>
    <dbReference type="NCBI Taxonomy" id="1728934"/>
    <lineage>
        <taxon>Bacteria</taxon>
        <taxon>Bacillati</taxon>
        <taxon>Bacillota</taxon>
        <taxon>Clostridia</taxon>
        <taxon>Eubacteriales</taxon>
        <taxon>Clostridiaceae</taxon>
        <taxon>Clostridium</taxon>
    </lineage>
</organism>
<dbReference type="InterPro" id="IPR004147">
    <property type="entry name" value="ABC1_dom"/>
</dbReference>
<proteinExistence type="inferred from homology"/>
<comment type="similarity">
    <text evidence="1">Belongs to the protein kinase superfamily. ADCK protein kinase family.</text>
</comment>
<dbReference type="CDD" id="cd05121">
    <property type="entry name" value="ABC1_ADCK3-like"/>
    <property type="match status" value="1"/>
</dbReference>
<feature type="transmembrane region" description="Helical" evidence="2">
    <location>
        <begin position="476"/>
        <end position="495"/>
    </location>
</feature>
<keyword evidence="5" id="KW-1185">Reference proteome</keyword>
<feature type="transmembrane region" description="Helical" evidence="2">
    <location>
        <begin position="501"/>
        <end position="524"/>
    </location>
</feature>
<evidence type="ECO:0000313" key="5">
    <source>
        <dbReference type="Proteomes" id="UP001623592"/>
    </source>
</evidence>
<dbReference type="EMBL" id="JBJIAA010000010">
    <property type="protein sequence ID" value="MFL0251318.1"/>
    <property type="molecule type" value="Genomic_DNA"/>
</dbReference>
<dbReference type="Proteomes" id="UP001623592">
    <property type="component" value="Unassembled WGS sequence"/>
</dbReference>
<gene>
    <name evidence="4" type="ORF">ACJDT4_12900</name>
</gene>
<keyword evidence="4" id="KW-0808">Transferase</keyword>
<dbReference type="PANTHER" id="PTHR10566:SF113">
    <property type="entry name" value="PROTEIN ACTIVITY OF BC1 COMPLEX KINASE 7, CHLOROPLASTIC"/>
    <property type="match status" value="1"/>
</dbReference>
<keyword evidence="2" id="KW-0472">Membrane</keyword>
<reference evidence="4 5" key="1">
    <citation type="submission" date="2024-11" db="EMBL/GenBank/DDBJ databases">
        <authorList>
            <person name="Heng Y.C."/>
            <person name="Lim A.C.H."/>
            <person name="Lee J.K.Y."/>
            <person name="Kittelmann S."/>
        </authorList>
    </citation>
    <scope>NUCLEOTIDE SEQUENCE [LARGE SCALE GENOMIC DNA]</scope>
    <source>
        <strain evidence="4 5">WILCCON 0114</strain>
    </source>
</reference>